<feature type="region of interest" description="Disordered" evidence="1">
    <location>
        <begin position="155"/>
        <end position="183"/>
    </location>
</feature>
<dbReference type="EMBL" id="MT708546">
    <property type="protein sequence ID" value="QOE32147.1"/>
    <property type="molecule type" value="Genomic_DNA"/>
</dbReference>
<evidence type="ECO:0000313" key="2">
    <source>
        <dbReference type="EMBL" id="QOE32147.1"/>
    </source>
</evidence>
<keyword evidence="3" id="KW-1185">Reference proteome</keyword>
<proteinExistence type="predicted"/>
<gene>
    <name evidence="2" type="ORF">CPT_Paso_030</name>
</gene>
<reference evidence="2 3" key="1">
    <citation type="submission" date="2020-07" db="EMBL/GenBank/DDBJ databases">
        <title>Complete genome sequence of Rhizobium japonicum phage Paso.</title>
        <authorList>
            <person name="McBee D.B."/>
            <person name="Ravindran A."/>
            <person name="Newkirk H."/>
            <person name="Gonzalez C."/>
            <person name="Young R."/>
            <person name="Liu M."/>
        </authorList>
    </citation>
    <scope>NUCLEOTIDE SEQUENCE [LARGE SCALE GENOMIC DNA]</scope>
</reference>
<organism evidence="2 3">
    <name type="scientific">Rhizobium phage Paso</name>
    <dbReference type="NCBI Taxonomy" id="2767574"/>
    <lineage>
        <taxon>Viruses</taxon>
        <taxon>Duplodnaviria</taxon>
        <taxon>Heunggongvirae</taxon>
        <taxon>Uroviricota</taxon>
        <taxon>Caudoviricetes</taxon>
        <taxon>Autographivirales</taxon>
        <taxon>Dunnvirinae</taxon>
        <taxon>Pasovirus</taxon>
        <taxon>Pasovirus paso</taxon>
    </lineage>
</organism>
<protein>
    <submittedName>
        <fullName evidence="2">Uncharacterized protein</fullName>
    </submittedName>
</protein>
<evidence type="ECO:0000256" key="1">
    <source>
        <dbReference type="SAM" id="MobiDB-lite"/>
    </source>
</evidence>
<evidence type="ECO:0000313" key="3">
    <source>
        <dbReference type="Proteomes" id="UP000516513"/>
    </source>
</evidence>
<name>A0A7L8G4Q0_9CAUD</name>
<accession>A0A7L8G4Q0</accession>
<dbReference type="Proteomes" id="UP000516513">
    <property type="component" value="Segment"/>
</dbReference>
<sequence length="183" mass="20621">MKLDSPTIYVLHKVEGKWANSAFQFTGLVDRRRVKREIIRSFRRGGEIVHPSYIDASIDASLRKPQGLAGKQMLGRKLLTAITDADETAVDYQAWNASTSLDSMKLSEVHDPAPASIDTLDNRERARKEYWERHPPTQLSGEELARAEAGFAQQAKDNYEVSKEIQERDAAKAKNKNNGGRPR</sequence>
<feature type="compositionally biased region" description="Basic and acidic residues" evidence="1">
    <location>
        <begin position="157"/>
        <end position="172"/>
    </location>
</feature>